<dbReference type="InterPro" id="IPR011049">
    <property type="entry name" value="Serralysin-like_metalloprot_C"/>
</dbReference>
<comment type="subcellular location">
    <subcellularLocation>
        <location evidence="1">Secreted</location>
    </subcellularLocation>
</comment>
<dbReference type="SUPFAM" id="SSF51120">
    <property type="entry name" value="beta-Roll"/>
    <property type="match status" value="3"/>
</dbReference>
<evidence type="ECO:0000313" key="4">
    <source>
        <dbReference type="Proteomes" id="UP000717752"/>
    </source>
</evidence>
<dbReference type="Pfam" id="PF00353">
    <property type="entry name" value="HemolysinCabind"/>
    <property type="match status" value="5"/>
</dbReference>
<reference evidence="3 4" key="1">
    <citation type="journal article" date="2021" name="MBio">
        <title>Poor Competitiveness of Bradyrhizobium in Pigeon Pea Root Colonization in Indian Soils.</title>
        <authorList>
            <person name="Chalasani D."/>
            <person name="Basu A."/>
            <person name="Pullabhotla S.V.S.R.N."/>
            <person name="Jorrin B."/>
            <person name="Neal A.L."/>
            <person name="Poole P.S."/>
            <person name="Podile A.R."/>
            <person name="Tkacz A."/>
        </authorList>
    </citation>
    <scope>NUCLEOTIDE SEQUENCE [LARGE SCALE GENOMIC DNA]</scope>
    <source>
        <strain evidence="3 4">HU56</strain>
    </source>
</reference>
<dbReference type="InterPro" id="IPR050557">
    <property type="entry name" value="RTX_toxin/Mannuronan_C5-epim"/>
</dbReference>
<dbReference type="PANTHER" id="PTHR38340">
    <property type="entry name" value="S-LAYER PROTEIN"/>
    <property type="match status" value="1"/>
</dbReference>
<dbReference type="Proteomes" id="UP000717752">
    <property type="component" value="Unassembled WGS sequence"/>
</dbReference>
<comment type="caution">
    <text evidence="3">The sequence shown here is derived from an EMBL/GenBank/DDBJ whole genome shotgun (WGS) entry which is preliminary data.</text>
</comment>
<dbReference type="EMBL" id="JAEUAK010000008">
    <property type="protein sequence ID" value="MBW9054928.1"/>
    <property type="molecule type" value="Genomic_DNA"/>
</dbReference>
<dbReference type="PANTHER" id="PTHR38340:SF1">
    <property type="entry name" value="S-LAYER PROTEIN"/>
    <property type="match status" value="1"/>
</dbReference>
<proteinExistence type="predicted"/>
<evidence type="ECO:0000313" key="3">
    <source>
        <dbReference type="EMBL" id="MBW9054928.1"/>
    </source>
</evidence>
<dbReference type="PRINTS" id="PR00313">
    <property type="entry name" value="CABNDNGRPT"/>
</dbReference>
<dbReference type="InterPro" id="IPR001343">
    <property type="entry name" value="Hemolysn_Ca-bd"/>
</dbReference>
<dbReference type="Gene3D" id="2.150.10.10">
    <property type="entry name" value="Serralysin-like metalloprotease, C-terminal"/>
    <property type="match status" value="4"/>
</dbReference>
<keyword evidence="2" id="KW-0964">Secreted</keyword>
<evidence type="ECO:0000256" key="1">
    <source>
        <dbReference type="ARBA" id="ARBA00004613"/>
    </source>
</evidence>
<keyword evidence="4" id="KW-1185">Reference proteome</keyword>
<name>A0ABS7H060_9HYPH</name>
<organism evidence="3 4">
    <name type="scientific">Rhizobium mesosinicum</name>
    <dbReference type="NCBI Taxonomy" id="335017"/>
    <lineage>
        <taxon>Bacteria</taxon>
        <taxon>Pseudomonadati</taxon>
        <taxon>Pseudomonadota</taxon>
        <taxon>Alphaproteobacteria</taxon>
        <taxon>Hyphomicrobiales</taxon>
        <taxon>Rhizobiaceae</taxon>
        <taxon>Rhizobium/Agrobacterium group</taxon>
        <taxon>Rhizobium</taxon>
    </lineage>
</organism>
<gene>
    <name evidence="3" type="ORF">JNB85_21235</name>
</gene>
<sequence>MGTIILTQTGEESFGQFIDGTTFTGGSSNTSLAIGSFDTSLGLTLGSGPWWLFENNRAKMGEAFDNGQASDTPLNAFVTGSMVFALGSNGNDHVEVSDANYAAIVTGAGDDYIKASGFAGSAYLDAGAGADTMVGGSEIDTYVVDDVGDQVIELGGSFRFGDAVVTSLSTYTLGANIENLSLTDGDASGYGNELDNNITGSSGNNVIDGRAGNNYLFGEEGNDKFLVTSDSSRNSVFGGTGDDTLVYKQGLGGGELPWAIDHGQSAIFDGEDGNDSAALDFSLAQQVTATVNGDAVVYDILGADGYHSTVWLTSVERVTITGSAAADTFYGASGNDWIDGRGGADTVHGSAGDDGYVFDNAGDRVVDEAAGGGTDTIWATVSVDLNDDAYVENLRLNGTANINGTGNGLANTITGNAGNNVIAGGAGNDSLHGKGGADTFHFNEMGAANKDSIWDFDADDKISLGNAFTGLDLDNNGVVDAASFEIVNKWGAAGTKAGPELIYNAATGVLSYDADGAGTAHAAQDIAFIGAHKAFFDNADILVNSSLLV</sequence>
<evidence type="ECO:0000256" key="2">
    <source>
        <dbReference type="ARBA" id="ARBA00022525"/>
    </source>
</evidence>
<accession>A0ABS7H060</accession>
<protein>
    <submittedName>
        <fullName evidence="3">Calcium-binding protein</fullName>
    </submittedName>
</protein>